<protein>
    <submittedName>
        <fullName evidence="2">VP1</fullName>
    </submittedName>
</protein>
<proteinExistence type="predicted"/>
<evidence type="ECO:0000313" key="2">
    <source>
        <dbReference type="EMBL" id="QTE03889.1"/>
    </source>
</evidence>
<accession>A0A8A4XE03</accession>
<feature type="compositionally biased region" description="Basic and acidic residues" evidence="1">
    <location>
        <begin position="1"/>
        <end position="17"/>
    </location>
</feature>
<name>A0A8A4XE03_9VIRU</name>
<sequence length="585" mass="66840">MLKRKNETGEEGPEKKIAPIPRHLPQQSITLNFVCRSWETLAPGELLYLPLCQTPKYMMDDMSRACFNQFAASMWGTLEIHNPSFRIANIIFLQDDLRVQSSTPTDATAFTQVCYLIQYSPTRNAEYFKLQAMQDYDQVFTGRDLTYQLQPAKGGSKMTKVGELNYEQFDKMIVRTAKIDEHAGFVPGVLDFIEDSYNIEDAYIAPNLRNANELEIATCSGNLQMPNSEKRWLGPSNTYAYSRNLDKIQFHKYGDVIEGNITTNLNGVKLMNTSDNDFTKDTTVSYRNMEDDVVYQTEWAYPSANRPYLSRKSNLDPYLHQVDAPKEKFKPLQHHFFTMPPILKPNGALLGQRASFTLEQHVSVTFNQIQSVFDSEEDIDTDLYMNQASGVKLRRNIYGRVIKTDDLRNPLCGRNDPECVGSCRVPPTWDGVNKFFGDIPRSDFDQIFSITNYQVTEGDLLPFQTIDYVTIANIEAKTLILEQWINNCNNTSKIMQLRVQNPTALPGSDPKAFRYGVFEGINQQHYLDYVAKPDGSAWQCFVQINFGGFQSVLNKYGVLCQGPSRNDVQHTNYKTVNKFTSVFFT</sequence>
<evidence type="ECO:0000256" key="1">
    <source>
        <dbReference type="SAM" id="MobiDB-lite"/>
    </source>
</evidence>
<dbReference type="EMBL" id="MW046468">
    <property type="protein sequence ID" value="QTE03889.1"/>
    <property type="molecule type" value="Genomic_DNA"/>
</dbReference>
<feature type="region of interest" description="Disordered" evidence="1">
    <location>
        <begin position="1"/>
        <end position="20"/>
    </location>
</feature>
<reference evidence="2" key="1">
    <citation type="submission" date="2020-09" db="EMBL/GenBank/DDBJ databases">
        <title>Parvovirus dark matter in the feces of wild birds.</title>
        <authorList>
            <person name="Dai Z."/>
            <person name="Yang S."/>
            <person name="Zhang W."/>
        </authorList>
    </citation>
    <scope>NUCLEOTIDE SEQUENCE</scope>
    <source>
        <strain evidence="2">Rfb198par01</strain>
    </source>
</reference>
<organism evidence="2">
    <name type="scientific">Tarsiger cyanurus densovirus</name>
    <dbReference type="NCBI Taxonomy" id="2794546"/>
    <lineage>
        <taxon>Viruses</taxon>
        <taxon>Monodnaviria</taxon>
        <taxon>Shotokuvirae</taxon>
        <taxon>Cossaviricota</taxon>
        <taxon>Quintoviricetes</taxon>
        <taxon>Piccovirales</taxon>
        <taxon>Parvoviridae</taxon>
        <taxon>Densovirinae</taxon>
    </lineage>
</organism>